<organism evidence="13 14">
    <name type="scientific">Endozoicomonas elysicola</name>
    <dbReference type="NCBI Taxonomy" id="305900"/>
    <lineage>
        <taxon>Bacteria</taxon>
        <taxon>Pseudomonadati</taxon>
        <taxon>Pseudomonadota</taxon>
        <taxon>Gammaproteobacteria</taxon>
        <taxon>Oceanospirillales</taxon>
        <taxon>Endozoicomonadaceae</taxon>
        <taxon>Endozoicomonas</taxon>
    </lineage>
</organism>
<dbReference type="eggNOG" id="COG0560">
    <property type="taxonomic scope" value="Bacteria"/>
</dbReference>
<keyword evidence="3" id="KW-0028">Amino-acid biosynthesis</keyword>
<dbReference type="PANTHER" id="PTHR43344:SF2">
    <property type="entry name" value="PHOSPHOSERINE PHOSPHATASE"/>
    <property type="match status" value="1"/>
</dbReference>
<feature type="binding site" evidence="11">
    <location>
        <begin position="90"/>
        <end position="91"/>
    </location>
    <ligand>
        <name>substrate</name>
    </ligand>
</feature>
<evidence type="ECO:0000256" key="3">
    <source>
        <dbReference type="ARBA" id="ARBA00022605"/>
    </source>
</evidence>
<dbReference type="InterPro" id="IPR036412">
    <property type="entry name" value="HAD-like_sf"/>
</dbReference>
<gene>
    <name evidence="13" type="primary">thrH</name>
    <name evidence="13" type="ORF">GV64_14065</name>
</gene>
<feature type="binding site" evidence="11">
    <location>
        <position position="133"/>
    </location>
    <ligand>
        <name>substrate</name>
    </ligand>
</feature>
<name>A0A081KC39_9GAMM</name>
<dbReference type="Pfam" id="PF00702">
    <property type="entry name" value="Hydrolase"/>
    <property type="match status" value="1"/>
</dbReference>
<dbReference type="Gene3D" id="3.40.50.1000">
    <property type="entry name" value="HAD superfamily/HAD-like"/>
    <property type="match status" value="1"/>
</dbReference>
<comment type="pathway">
    <text evidence="1">Amino-acid biosynthesis; L-serine biosynthesis; L-serine from 3-phospho-D-glycerate: step 3/3.</text>
</comment>
<dbReference type="NCBIfam" id="NF010109">
    <property type="entry name" value="PRK13582.1"/>
    <property type="match status" value="1"/>
</dbReference>
<keyword evidence="7" id="KW-0718">Serine biosynthesis</keyword>
<dbReference type="GO" id="GO:0036424">
    <property type="term" value="F:L-phosphoserine phosphatase activity"/>
    <property type="evidence" value="ECO:0007669"/>
    <property type="project" value="TreeGrafter"/>
</dbReference>
<dbReference type="GO" id="GO:0000287">
    <property type="term" value="F:magnesium ion binding"/>
    <property type="evidence" value="ECO:0007669"/>
    <property type="project" value="TreeGrafter"/>
</dbReference>
<dbReference type="Proteomes" id="UP000027997">
    <property type="component" value="Unassembled WGS sequence"/>
</dbReference>
<dbReference type="InterPro" id="IPR023214">
    <property type="entry name" value="HAD_sf"/>
</dbReference>
<evidence type="ECO:0000256" key="11">
    <source>
        <dbReference type="PIRSR" id="PIRSR611863-2"/>
    </source>
</evidence>
<dbReference type="PANTHER" id="PTHR43344">
    <property type="entry name" value="PHOSPHOSERINE PHOSPHATASE"/>
    <property type="match status" value="1"/>
</dbReference>
<proteinExistence type="predicted"/>
<feature type="binding site" evidence="12">
    <location>
        <position position="7"/>
    </location>
    <ligand>
        <name>Mg(2+)</name>
        <dbReference type="ChEBI" id="CHEBI:18420"/>
    </ligand>
</feature>
<keyword evidence="6" id="KW-0460">Magnesium</keyword>
<keyword evidence="5" id="KW-0378">Hydrolase</keyword>
<dbReference type="InterPro" id="IPR011863">
    <property type="entry name" value="HSK-PSP"/>
</dbReference>
<evidence type="ECO:0000256" key="5">
    <source>
        <dbReference type="ARBA" id="ARBA00022801"/>
    </source>
</evidence>
<evidence type="ECO:0000256" key="8">
    <source>
        <dbReference type="ARBA" id="ARBA00048138"/>
    </source>
</evidence>
<sequence>MDVVCLDLEGVLIPEIWIEFAAHTGIDELKATTRDIPDYDELMTMRLSILDKHNLGLNEIQEVIAGMKPLEGAVDFVDWLRSEFQLIILSDTFYEFADPFMVQLGRPTLFCHRLEVAESGKVTGYKLRQKDPKRASVKALKSLNYRILAAGDSYNDTTMLSEADAGFLFMAPDNVIAEFPQYPSITNYDDLRTALFAARG</sequence>
<evidence type="ECO:0000256" key="12">
    <source>
        <dbReference type="PIRSR" id="PIRSR611863-3"/>
    </source>
</evidence>
<feature type="binding site" evidence="11">
    <location>
        <position position="155"/>
    </location>
    <ligand>
        <name>substrate</name>
    </ligand>
</feature>
<feature type="binding site" evidence="11">
    <location>
        <position position="46"/>
    </location>
    <ligand>
        <name>substrate</name>
    </ligand>
</feature>
<keyword evidence="4" id="KW-0479">Metal-binding</keyword>
<reference evidence="13 14" key="1">
    <citation type="submission" date="2014-06" db="EMBL/GenBank/DDBJ databases">
        <title>Whole Genome Sequences of Three Symbiotic Endozoicomonas Bacteria.</title>
        <authorList>
            <person name="Neave M.J."/>
            <person name="Apprill A."/>
            <person name="Voolstra C.R."/>
        </authorList>
    </citation>
    <scope>NUCLEOTIDE SEQUENCE [LARGE SCALE GENOMIC DNA]</scope>
    <source>
        <strain evidence="13 14">DSM 22380</strain>
    </source>
</reference>
<evidence type="ECO:0000313" key="14">
    <source>
        <dbReference type="Proteomes" id="UP000027997"/>
    </source>
</evidence>
<feature type="binding site" evidence="12">
    <location>
        <position position="9"/>
    </location>
    <ligand>
        <name>Mg(2+)</name>
        <dbReference type="ChEBI" id="CHEBI:18420"/>
    </ligand>
</feature>
<dbReference type="NCBIfam" id="TIGR01488">
    <property type="entry name" value="HAD-SF-IB"/>
    <property type="match status" value="1"/>
</dbReference>
<feature type="binding site" evidence="11">
    <location>
        <position position="15"/>
    </location>
    <ligand>
        <name>substrate</name>
    </ligand>
</feature>
<dbReference type="Gene3D" id="3.90.1470.10">
    <property type="entry name" value="thrh gene product, domain 2"/>
    <property type="match status" value="1"/>
</dbReference>
<comment type="catalytic activity">
    <reaction evidence="9">
        <text>O-phospho-D-serine + H2O = D-serine + phosphate</text>
        <dbReference type="Rhea" id="RHEA:24873"/>
        <dbReference type="ChEBI" id="CHEBI:15377"/>
        <dbReference type="ChEBI" id="CHEBI:35247"/>
        <dbReference type="ChEBI" id="CHEBI:43474"/>
        <dbReference type="ChEBI" id="CHEBI:58680"/>
        <dbReference type="EC" id="3.1.3.3"/>
    </reaction>
</comment>
<evidence type="ECO:0000256" key="9">
    <source>
        <dbReference type="ARBA" id="ARBA00048523"/>
    </source>
</evidence>
<dbReference type="InterPro" id="IPR050582">
    <property type="entry name" value="HAD-like_SerB"/>
</dbReference>
<protein>
    <recommendedName>
        <fullName evidence="2">phosphoserine phosphatase</fullName>
        <ecNumber evidence="2">3.1.3.3</ecNumber>
    </recommendedName>
</protein>
<evidence type="ECO:0000313" key="13">
    <source>
        <dbReference type="EMBL" id="KEI71715.1"/>
    </source>
</evidence>
<dbReference type="RefSeq" id="WP_020583418.1">
    <property type="nucleotide sequence ID" value="NZ_JOJP01000001.1"/>
</dbReference>
<dbReference type="EC" id="3.1.3.3" evidence="2"/>
<feature type="active site" description="Nucleophile" evidence="10">
    <location>
        <position position="7"/>
    </location>
</feature>
<evidence type="ECO:0000256" key="7">
    <source>
        <dbReference type="ARBA" id="ARBA00023299"/>
    </source>
</evidence>
<evidence type="ECO:0000256" key="4">
    <source>
        <dbReference type="ARBA" id="ARBA00022723"/>
    </source>
</evidence>
<feature type="active site" description="Proton donor" evidence="10">
    <location>
        <position position="9"/>
    </location>
</feature>
<evidence type="ECO:0000256" key="10">
    <source>
        <dbReference type="PIRSR" id="PIRSR611863-1"/>
    </source>
</evidence>
<dbReference type="AlphaFoldDB" id="A0A081KC39"/>
<feature type="binding site" evidence="12">
    <location>
        <position position="152"/>
    </location>
    <ligand>
        <name>Mg(2+)</name>
        <dbReference type="ChEBI" id="CHEBI:18420"/>
    </ligand>
</feature>
<dbReference type="EMBL" id="JOJP01000001">
    <property type="protein sequence ID" value="KEI71715.1"/>
    <property type="molecule type" value="Genomic_DNA"/>
</dbReference>
<evidence type="ECO:0000256" key="1">
    <source>
        <dbReference type="ARBA" id="ARBA00005135"/>
    </source>
</evidence>
<comment type="cofactor">
    <cofactor evidence="12">
        <name>Mg(2+)</name>
        <dbReference type="ChEBI" id="CHEBI:18420"/>
    </cofactor>
    <text evidence="12">Binds 1 Mg(2+) ion per subunit.</text>
</comment>
<dbReference type="STRING" id="305900.GV64_14065"/>
<dbReference type="NCBIfam" id="TIGR02137">
    <property type="entry name" value="HSK-PSP"/>
    <property type="match status" value="1"/>
</dbReference>
<accession>A0A081KC39</accession>
<dbReference type="GO" id="GO:0005737">
    <property type="term" value="C:cytoplasm"/>
    <property type="evidence" value="ECO:0007669"/>
    <property type="project" value="TreeGrafter"/>
</dbReference>
<dbReference type="SUPFAM" id="SSF56784">
    <property type="entry name" value="HAD-like"/>
    <property type="match status" value="1"/>
</dbReference>
<comment type="catalytic activity">
    <reaction evidence="8">
        <text>O-phospho-L-serine + H2O = L-serine + phosphate</text>
        <dbReference type="Rhea" id="RHEA:21208"/>
        <dbReference type="ChEBI" id="CHEBI:15377"/>
        <dbReference type="ChEBI" id="CHEBI:33384"/>
        <dbReference type="ChEBI" id="CHEBI:43474"/>
        <dbReference type="ChEBI" id="CHEBI:57524"/>
        <dbReference type="EC" id="3.1.3.3"/>
    </reaction>
</comment>
<evidence type="ECO:0000256" key="2">
    <source>
        <dbReference type="ARBA" id="ARBA00012640"/>
    </source>
</evidence>
<evidence type="ECO:0000256" key="6">
    <source>
        <dbReference type="ARBA" id="ARBA00022842"/>
    </source>
</evidence>
<keyword evidence="14" id="KW-1185">Reference proteome</keyword>
<comment type="caution">
    <text evidence="13">The sequence shown here is derived from an EMBL/GenBank/DDBJ whole genome shotgun (WGS) entry which is preliminary data.</text>
</comment>
<dbReference type="GO" id="GO:0006564">
    <property type="term" value="P:L-serine biosynthetic process"/>
    <property type="evidence" value="ECO:0007669"/>
    <property type="project" value="UniProtKB-KW"/>
</dbReference>